<proteinExistence type="predicted"/>
<feature type="DNA-binding region" description="H-T-H motif" evidence="2">
    <location>
        <begin position="28"/>
        <end position="47"/>
    </location>
</feature>
<dbReference type="Gene3D" id="1.10.357.10">
    <property type="entry name" value="Tetracycline Repressor, domain 2"/>
    <property type="match status" value="1"/>
</dbReference>
<name>A0A7G9R6K2_9ACTN</name>
<dbReference type="PANTHER" id="PTHR30055">
    <property type="entry name" value="HTH-TYPE TRANSCRIPTIONAL REGULATOR RUTR"/>
    <property type="match status" value="1"/>
</dbReference>
<evidence type="ECO:0000259" key="3">
    <source>
        <dbReference type="PROSITE" id="PS50977"/>
    </source>
</evidence>
<dbReference type="RefSeq" id="WP_187577068.1">
    <property type="nucleotide sequence ID" value="NZ_CP060713.1"/>
</dbReference>
<evidence type="ECO:0000313" key="4">
    <source>
        <dbReference type="EMBL" id="QNN51227.1"/>
    </source>
</evidence>
<dbReference type="InterPro" id="IPR001647">
    <property type="entry name" value="HTH_TetR"/>
</dbReference>
<protein>
    <submittedName>
        <fullName evidence="4">TetR/AcrR family transcriptional regulator</fullName>
    </submittedName>
</protein>
<dbReference type="InterPro" id="IPR009057">
    <property type="entry name" value="Homeodomain-like_sf"/>
</dbReference>
<keyword evidence="5" id="KW-1185">Reference proteome</keyword>
<dbReference type="GO" id="GO:0000976">
    <property type="term" value="F:transcription cis-regulatory region binding"/>
    <property type="evidence" value="ECO:0007669"/>
    <property type="project" value="TreeGrafter"/>
</dbReference>
<sequence>MPRESARRDEIVEAATDYVLAQGLIGLSLRPLAAALGTSDRMLLYHFTSKDDLVAAVLRASNDRSVAQIRALPASSDVRSAVRRLWEAMCTTQLLGCQRAYVEAAALGLFGQEPYASVVREANEVWVAALAEHLVSSGAPSARARRATALLDAAFTGFLLDLPLDEGDPAQQQAVRDLADAVAAIAAA</sequence>
<dbReference type="InterPro" id="IPR050109">
    <property type="entry name" value="HTH-type_TetR-like_transc_reg"/>
</dbReference>
<feature type="domain" description="HTH tetR-type" evidence="3">
    <location>
        <begin position="5"/>
        <end position="65"/>
    </location>
</feature>
<dbReference type="SUPFAM" id="SSF46689">
    <property type="entry name" value="Homeodomain-like"/>
    <property type="match status" value="1"/>
</dbReference>
<dbReference type="PANTHER" id="PTHR30055:SF219">
    <property type="entry name" value="TRANSCRIPTIONAL REGULATORY PROTEIN"/>
    <property type="match status" value="1"/>
</dbReference>
<evidence type="ECO:0000256" key="2">
    <source>
        <dbReference type="PROSITE-ProRule" id="PRU00335"/>
    </source>
</evidence>
<dbReference type="AlphaFoldDB" id="A0A7G9R6K2"/>
<dbReference type="GO" id="GO:0003700">
    <property type="term" value="F:DNA-binding transcription factor activity"/>
    <property type="evidence" value="ECO:0007669"/>
    <property type="project" value="TreeGrafter"/>
</dbReference>
<dbReference type="PROSITE" id="PS50977">
    <property type="entry name" value="HTH_TETR_2"/>
    <property type="match status" value="1"/>
</dbReference>
<dbReference type="Proteomes" id="UP000515947">
    <property type="component" value="Chromosome"/>
</dbReference>
<accession>A0A7G9R6K2</accession>
<keyword evidence="1 2" id="KW-0238">DNA-binding</keyword>
<reference evidence="4 5" key="1">
    <citation type="submission" date="2020-08" db="EMBL/GenBank/DDBJ databases">
        <title>Genome sequence of Nocardioides mesophilus KACC 16243T.</title>
        <authorList>
            <person name="Hyun D.-W."/>
            <person name="Bae J.-W."/>
        </authorList>
    </citation>
    <scope>NUCLEOTIDE SEQUENCE [LARGE SCALE GENOMIC DNA]</scope>
    <source>
        <strain evidence="4 5">KACC 16243</strain>
    </source>
</reference>
<evidence type="ECO:0000256" key="1">
    <source>
        <dbReference type="ARBA" id="ARBA00023125"/>
    </source>
</evidence>
<organism evidence="4 5">
    <name type="scientific">Nocardioides mesophilus</name>
    <dbReference type="NCBI Taxonomy" id="433659"/>
    <lineage>
        <taxon>Bacteria</taxon>
        <taxon>Bacillati</taxon>
        <taxon>Actinomycetota</taxon>
        <taxon>Actinomycetes</taxon>
        <taxon>Propionibacteriales</taxon>
        <taxon>Nocardioidaceae</taxon>
        <taxon>Nocardioides</taxon>
    </lineage>
</organism>
<gene>
    <name evidence="4" type="ORF">H9L09_11290</name>
</gene>
<dbReference type="KEGG" id="nmes:H9L09_11290"/>
<evidence type="ECO:0000313" key="5">
    <source>
        <dbReference type="Proteomes" id="UP000515947"/>
    </source>
</evidence>
<dbReference type="EMBL" id="CP060713">
    <property type="protein sequence ID" value="QNN51227.1"/>
    <property type="molecule type" value="Genomic_DNA"/>
</dbReference>
<dbReference type="Pfam" id="PF00440">
    <property type="entry name" value="TetR_N"/>
    <property type="match status" value="1"/>
</dbReference>